<name>A0A6G1L6Y5_9PEZI</name>
<dbReference type="GO" id="GO:0000462">
    <property type="term" value="P:maturation of SSU-rRNA from tricistronic rRNA transcript (SSU-rRNA, 5.8S rRNA, LSU-rRNA)"/>
    <property type="evidence" value="ECO:0007669"/>
    <property type="project" value="TreeGrafter"/>
</dbReference>
<dbReference type="GO" id="GO:0005730">
    <property type="term" value="C:nucleolus"/>
    <property type="evidence" value="ECO:0007669"/>
    <property type="project" value="TreeGrafter"/>
</dbReference>
<evidence type="ECO:0000256" key="1">
    <source>
        <dbReference type="SAM" id="MobiDB-lite"/>
    </source>
</evidence>
<protein>
    <submittedName>
        <fullName evidence="2">Uncharacterized protein</fullName>
    </submittedName>
</protein>
<proteinExistence type="predicted"/>
<evidence type="ECO:0000313" key="3">
    <source>
        <dbReference type="Proteomes" id="UP000799436"/>
    </source>
</evidence>
<reference evidence="2" key="1">
    <citation type="journal article" date="2020" name="Stud. Mycol.">
        <title>101 Dothideomycetes genomes: a test case for predicting lifestyles and emergence of pathogens.</title>
        <authorList>
            <person name="Haridas S."/>
            <person name="Albert R."/>
            <person name="Binder M."/>
            <person name="Bloem J."/>
            <person name="Labutti K."/>
            <person name="Salamov A."/>
            <person name="Andreopoulos B."/>
            <person name="Baker S."/>
            <person name="Barry K."/>
            <person name="Bills G."/>
            <person name="Bluhm B."/>
            <person name="Cannon C."/>
            <person name="Castanera R."/>
            <person name="Culley D."/>
            <person name="Daum C."/>
            <person name="Ezra D."/>
            <person name="Gonzalez J."/>
            <person name="Henrissat B."/>
            <person name="Kuo A."/>
            <person name="Liang C."/>
            <person name="Lipzen A."/>
            <person name="Lutzoni F."/>
            <person name="Magnuson J."/>
            <person name="Mondo S."/>
            <person name="Nolan M."/>
            <person name="Ohm R."/>
            <person name="Pangilinan J."/>
            <person name="Park H.-J."/>
            <person name="Ramirez L."/>
            <person name="Alfaro M."/>
            <person name="Sun H."/>
            <person name="Tritt A."/>
            <person name="Yoshinaga Y."/>
            <person name="Zwiers L.-H."/>
            <person name="Turgeon B."/>
            <person name="Goodwin S."/>
            <person name="Spatafora J."/>
            <person name="Crous P."/>
            <person name="Grigoriev I."/>
        </authorList>
    </citation>
    <scope>NUCLEOTIDE SEQUENCE</scope>
    <source>
        <strain evidence="2">CBS 116005</strain>
    </source>
</reference>
<dbReference type="InterPro" id="IPR053030">
    <property type="entry name" value="Ribosomal_biogenesis_FAF1-like"/>
</dbReference>
<feature type="compositionally biased region" description="Basic and acidic residues" evidence="1">
    <location>
        <begin position="210"/>
        <end position="221"/>
    </location>
</feature>
<feature type="compositionally biased region" description="Acidic residues" evidence="1">
    <location>
        <begin position="58"/>
        <end position="83"/>
    </location>
</feature>
<sequence>MSEMSQSFGKRKRRADVDVRGDENESADEKNIRARFQRAFEAKFKPLELEKPAKSEQSEDDDESDQSESDGSDWDGVSEDEITVEIVQHDSMNGRKRETDRQEMKVFMSSKPPTAQVKIVQKRKKVNEDNGDDEGAESTNLKHDLALQRLLKESHLLDKSSFDNSTPMPEGKSRLKALDLRLQDLGAKQAISVQDKMPLAHRKGIKAKAANREVSRRKEAAENGIVLERARNAAKASSSQKRDRGIGAPSVGKFRGGMLKLSSRDVRSIEGPKQKAGRGQSKGRTRR</sequence>
<accession>A0A6G1L6Y5</accession>
<dbReference type="Pfam" id="PF15375">
    <property type="entry name" value="FSAF1"/>
    <property type="match status" value="1"/>
</dbReference>
<feature type="compositionally biased region" description="Basic and acidic residues" evidence="1">
    <location>
        <begin position="262"/>
        <end position="273"/>
    </location>
</feature>
<dbReference type="InterPro" id="IPR027973">
    <property type="entry name" value="FSAF1-like"/>
</dbReference>
<dbReference type="PANTHER" id="PTHR28096:SF1">
    <property type="entry name" value="PROTEIN FAF1"/>
    <property type="match status" value="1"/>
</dbReference>
<keyword evidence="3" id="KW-1185">Reference proteome</keyword>
<dbReference type="AlphaFoldDB" id="A0A6G1L6Y5"/>
<feature type="region of interest" description="Disordered" evidence="1">
    <location>
        <begin position="203"/>
        <end position="287"/>
    </location>
</feature>
<feature type="compositionally biased region" description="Basic and acidic residues" evidence="1">
    <location>
        <begin position="92"/>
        <end position="104"/>
    </location>
</feature>
<dbReference type="PANTHER" id="PTHR28096">
    <property type="entry name" value="PROTEIN FAF1"/>
    <property type="match status" value="1"/>
</dbReference>
<feature type="compositionally biased region" description="Basic and acidic residues" evidence="1">
    <location>
        <begin position="15"/>
        <end position="57"/>
    </location>
</feature>
<dbReference type="EMBL" id="ML995841">
    <property type="protein sequence ID" value="KAF2768693.1"/>
    <property type="molecule type" value="Genomic_DNA"/>
</dbReference>
<dbReference type="Proteomes" id="UP000799436">
    <property type="component" value="Unassembled WGS sequence"/>
</dbReference>
<organism evidence="2 3">
    <name type="scientific">Teratosphaeria nubilosa</name>
    <dbReference type="NCBI Taxonomy" id="161662"/>
    <lineage>
        <taxon>Eukaryota</taxon>
        <taxon>Fungi</taxon>
        <taxon>Dikarya</taxon>
        <taxon>Ascomycota</taxon>
        <taxon>Pezizomycotina</taxon>
        <taxon>Dothideomycetes</taxon>
        <taxon>Dothideomycetidae</taxon>
        <taxon>Mycosphaerellales</taxon>
        <taxon>Teratosphaeriaceae</taxon>
        <taxon>Teratosphaeria</taxon>
    </lineage>
</organism>
<gene>
    <name evidence="2" type="ORF">EJ03DRAFT_351887</name>
</gene>
<feature type="region of interest" description="Disordered" evidence="1">
    <location>
        <begin position="1"/>
        <end position="141"/>
    </location>
</feature>
<evidence type="ECO:0000313" key="2">
    <source>
        <dbReference type="EMBL" id="KAF2768693.1"/>
    </source>
</evidence>
<dbReference type="OrthoDB" id="5556956at2759"/>